<accession>B0PHV8</accession>
<gene>
    <name evidence="1" type="ORF">ANACOL_04401</name>
</gene>
<sequence length="53" mass="6086">MNPPVVLSVPVTDSFGDFTKLMHQYVPPLNFSRNQPILHKNGYLNLMELKLQC</sequence>
<reference evidence="1" key="1">
    <citation type="submission" date="2007-11" db="EMBL/GenBank/DDBJ databases">
        <authorList>
            <person name="Fulton L."/>
            <person name="Clifton S."/>
            <person name="Fulton B."/>
            <person name="Xu J."/>
            <person name="Minx P."/>
            <person name="Pepin K.H."/>
            <person name="Johnson M."/>
            <person name="Thiruvilangam P."/>
            <person name="Bhonagiri V."/>
            <person name="Nash W.E."/>
            <person name="Mardis E.R."/>
            <person name="Wilson R.K."/>
        </authorList>
    </citation>
    <scope>NUCLEOTIDE SEQUENCE [LARGE SCALE GENOMIC DNA]</scope>
    <source>
        <strain evidence="1">DSM 17241</strain>
    </source>
</reference>
<dbReference type="EMBL" id="ABGD02000034">
    <property type="protein sequence ID" value="EDS09076.1"/>
    <property type="molecule type" value="Genomic_DNA"/>
</dbReference>
<comment type="caution">
    <text evidence="1">The sequence shown here is derived from an EMBL/GenBank/DDBJ whole genome shotgun (WGS) entry which is preliminary data.</text>
</comment>
<reference evidence="1" key="2">
    <citation type="submission" date="2013-09" db="EMBL/GenBank/DDBJ databases">
        <title>Draft genome sequence of Anaerotruncus colihominis(DSM 17241).</title>
        <authorList>
            <person name="Sudarsanam P."/>
            <person name="Ley R."/>
            <person name="Guruge J."/>
            <person name="Turnbaugh P.J."/>
            <person name="Mahowald M."/>
            <person name="Liep D."/>
            <person name="Gordon J."/>
        </authorList>
    </citation>
    <scope>NUCLEOTIDE SEQUENCE</scope>
    <source>
        <strain evidence="1">DSM 17241</strain>
    </source>
</reference>
<proteinExistence type="predicted"/>
<name>B0PHV8_9FIRM</name>
<evidence type="ECO:0000313" key="2">
    <source>
        <dbReference type="Proteomes" id="UP000003803"/>
    </source>
</evidence>
<dbReference type="AlphaFoldDB" id="B0PHV8"/>
<dbReference type="Proteomes" id="UP000003803">
    <property type="component" value="Unassembled WGS sequence"/>
</dbReference>
<keyword evidence="2" id="KW-1185">Reference proteome</keyword>
<evidence type="ECO:0000313" key="1">
    <source>
        <dbReference type="EMBL" id="EDS09076.1"/>
    </source>
</evidence>
<protein>
    <submittedName>
        <fullName evidence="1">Uncharacterized protein</fullName>
    </submittedName>
</protein>
<dbReference type="HOGENOM" id="CLU_3057903_0_0_9"/>
<organism evidence="1 2">
    <name type="scientific">Anaerotruncus colihominis DSM 17241</name>
    <dbReference type="NCBI Taxonomy" id="445972"/>
    <lineage>
        <taxon>Bacteria</taxon>
        <taxon>Bacillati</taxon>
        <taxon>Bacillota</taxon>
        <taxon>Clostridia</taxon>
        <taxon>Eubacteriales</taxon>
        <taxon>Oscillospiraceae</taxon>
        <taxon>Anaerotruncus</taxon>
    </lineage>
</organism>